<dbReference type="PANTHER" id="PTHR33968">
    <property type="entry name" value="PROTEIN PET100 HOMOLOG, MITOCHONDRIAL"/>
    <property type="match status" value="1"/>
</dbReference>
<dbReference type="AlphaFoldDB" id="A0A1D1W612"/>
<keyword evidence="4" id="KW-0809">Transit peptide</keyword>
<dbReference type="EMBL" id="BDGG01000019">
    <property type="protein sequence ID" value="GAV08882.1"/>
    <property type="molecule type" value="Genomic_DNA"/>
</dbReference>
<dbReference type="PANTHER" id="PTHR33968:SF1">
    <property type="entry name" value="PROTEIN PET100 HOMOLOG, MITOCHONDRIAL"/>
    <property type="match status" value="1"/>
</dbReference>
<dbReference type="OrthoDB" id="18175at2759"/>
<evidence type="ECO:0000256" key="8">
    <source>
        <dbReference type="ARBA" id="ARBA00038077"/>
    </source>
</evidence>
<gene>
    <name evidence="9" type="primary">RvY_18508-1</name>
    <name evidence="9" type="synonym">RvY_18508.1</name>
    <name evidence="9" type="ORF">RvY_18508</name>
</gene>
<evidence type="ECO:0000256" key="5">
    <source>
        <dbReference type="ARBA" id="ARBA00022989"/>
    </source>
</evidence>
<evidence type="ECO:0000256" key="3">
    <source>
        <dbReference type="ARBA" id="ARBA00022692"/>
    </source>
</evidence>
<accession>A0A1D1W612</accession>
<sequence length="73" mass="8789">MGLKLELLRMSIYIGFPVALFYVFHQPQLYEAATVDMRRKLYPPESELNLEEYRQFVDEVDADRKKKDASYRR</sequence>
<evidence type="ECO:0000313" key="10">
    <source>
        <dbReference type="Proteomes" id="UP000186922"/>
    </source>
</evidence>
<comment type="caution">
    <text evidence="9">The sequence shown here is derived from an EMBL/GenBank/DDBJ whole genome shotgun (WGS) entry which is preliminary data.</text>
</comment>
<name>A0A1D1W612_RAMVA</name>
<keyword evidence="3" id="KW-0812">Transmembrane</keyword>
<dbReference type="STRING" id="947166.A0A1D1W612"/>
<comment type="similarity">
    <text evidence="8">Belongs to the PET100 family.</text>
</comment>
<evidence type="ECO:0000256" key="4">
    <source>
        <dbReference type="ARBA" id="ARBA00022946"/>
    </source>
</evidence>
<dbReference type="Pfam" id="PF09803">
    <property type="entry name" value="Pet100"/>
    <property type="match status" value="1"/>
</dbReference>
<keyword evidence="6" id="KW-0496">Mitochondrion</keyword>
<protein>
    <recommendedName>
        <fullName evidence="11">Protein PET100 homolog, mitochondrial</fullName>
    </recommendedName>
</protein>
<dbReference type="GO" id="GO:0051082">
    <property type="term" value="F:unfolded protein binding"/>
    <property type="evidence" value="ECO:0007669"/>
    <property type="project" value="TreeGrafter"/>
</dbReference>
<keyword evidence="5" id="KW-1133">Transmembrane helix</keyword>
<evidence type="ECO:0008006" key="11">
    <source>
        <dbReference type="Google" id="ProtNLM"/>
    </source>
</evidence>
<dbReference type="Proteomes" id="UP000186922">
    <property type="component" value="Unassembled WGS sequence"/>
</dbReference>
<evidence type="ECO:0000256" key="7">
    <source>
        <dbReference type="ARBA" id="ARBA00023136"/>
    </source>
</evidence>
<dbReference type="GO" id="GO:0005743">
    <property type="term" value="C:mitochondrial inner membrane"/>
    <property type="evidence" value="ECO:0007669"/>
    <property type="project" value="TreeGrafter"/>
</dbReference>
<dbReference type="InterPro" id="IPR018625">
    <property type="entry name" value="Pet100"/>
</dbReference>
<evidence type="ECO:0000256" key="6">
    <source>
        <dbReference type="ARBA" id="ARBA00023128"/>
    </source>
</evidence>
<organism evidence="9 10">
    <name type="scientific">Ramazzottius varieornatus</name>
    <name type="common">Water bear</name>
    <name type="synonym">Tardigrade</name>
    <dbReference type="NCBI Taxonomy" id="947166"/>
    <lineage>
        <taxon>Eukaryota</taxon>
        <taxon>Metazoa</taxon>
        <taxon>Ecdysozoa</taxon>
        <taxon>Tardigrada</taxon>
        <taxon>Eutardigrada</taxon>
        <taxon>Parachela</taxon>
        <taxon>Hypsibioidea</taxon>
        <taxon>Ramazzottiidae</taxon>
        <taxon>Ramazzottius</taxon>
    </lineage>
</organism>
<evidence type="ECO:0000256" key="1">
    <source>
        <dbReference type="ARBA" id="ARBA00004167"/>
    </source>
</evidence>
<keyword evidence="10" id="KW-1185">Reference proteome</keyword>
<reference evidence="9 10" key="1">
    <citation type="journal article" date="2016" name="Nat. Commun.">
        <title>Extremotolerant tardigrade genome and improved radiotolerance of human cultured cells by tardigrade-unique protein.</title>
        <authorList>
            <person name="Hashimoto T."/>
            <person name="Horikawa D.D."/>
            <person name="Saito Y."/>
            <person name="Kuwahara H."/>
            <person name="Kozuka-Hata H."/>
            <person name="Shin-I T."/>
            <person name="Minakuchi Y."/>
            <person name="Ohishi K."/>
            <person name="Motoyama A."/>
            <person name="Aizu T."/>
            <person name="Enomoto A."/>
            <person name="Kondo K."/>
            <person name="Tanaka S."/>
            <person name="Hara Y."/>
            <person name="Koshikawa S."/>
            <person name="Sagara H."/>
            <person name="Miura T."/>
            <person name="Yokobori S."/>
            <person name="Miyagawa K."/>
            <person name="Suzuki Y."/>
            <person name="Kubo T."/>
            <person name="Oyama M."/>
            <person name="Kohara Y."/>
            <person name="Fujiyama A."/>
            <person name="Arakawa K."/>
            <person name="Katayama T."/>
            <person name="Toyoda A."/>
            <person name="Kunieda T."/>
        </authorList>
    </citation>
    <scope>NUCLEOTIDE SEQUENCE [LARGE SCALE GENOMIC DNA]</scope>
    <source>
        <strain evidence="9 10">YOKOZUNA-1</strain>
    </source>
</reference>
<comment type="subcellular location">
    <subcellularLocation>
        <location evidence="1">Membrane</location>
        <topology evidence="1">Single-pass membrane protein</topology>
    </subcellularLocation>
    <subcellularLocation>
        <location evidence="2">Mitochondrion membrane</location>
    </subcellularLocation>
</comment>
<proteinExistence type="inferred from homology"/>
<dbReference type="GO" id="GO:0033617">
    <property type="term" value="P:mitochondrial respiratory chain complex IV assembly"/>
    <property type="evidence" value="ECO:0007669"/>
    <property type="project" value="InterPro"/>
</dbReference>
<evidence type="ECO:0000313" key="9">
    <source>
        <dbReference type="EMBL" id="GAV08882.1"/>
    </source>
</evidence>
<evidence type="ECO:0000256" key="2">
    <source>
        <dbReference type="ARBA" id="ARBA00004325"/>
    </source>
</evidence>
<keyword evidence="7" id="KW-0472">Membrane</keyword>